<feature type="region of interest" description="Disordered" evidence="1">
    <location>
        <begin position="146"/>
        <end position="188"/>
    </location>
</feature>
<evidence type="ECO:0000313" key="2">
    <source>
        <dbReference type="EMBL" id="KAK4281747.1"/>
    </source>
</evidence>
<organism evidence="2 3">
    <name type="scientific">Acacia crassicarpa</name>
    <name type="common">northern wattle</name>
    <dbReference type="NCBI Taxonomy" id="499986"/>
    <lineage>
        <taxon>Eukaryota</taxon>
        <taxon>Viridiplantae</taxon>
        <taxon>Streptophyta</taxon>
        <taxon>Embryophyta</taxon>
        <taxon>Tracheophyta</taxon>
        <taxon>Spermatophyta</taxon>
        <taxon>Magnoliopsida</taxon>
        <taxon>eudicotyledons</taxon>
        <taxon>Gunneridae</taxon>
        <taxon>Pentapetalae</taxon>
        <taxon>rosids</taxon>
        <taxon>fabids</taxon>
        <taxon>Fabales</taxon>
        <taxon>Fabaceae</taxon>
        <taxon>Caesalpinioideae</taxon>
        <taxon>mimosoid clade</taxon>
        <taxon>Acacieae</taxon>
        <taxon>Acacia</taxon>
    </lineage>
</organism>
<evidence type="ECO:0008006" key="4">
    <source>
        <dbReference type="Google" id="ProtNLM"/>
    </source>
</evidence>
<keyword evidence="3" id="KW-1185">Reference proteome</keyword>
<sequence length="188" mass="21219">MGWVWRDDDEDQQISSGDIIEFGRSDPNSRHSCSTRRVVKSQCRTEEVDPGKFVRKCEKTEEILRDCIGKPVEVIQSNKEFTEEDVTDAVQRGGSFMFGSSGLQSDIEALERNFFGGFSRRFFEAAEEMSKDFFDAFTRAPRIFDGDSSSMRKGIPIEEFPREGASSKPEPREYGSVDADLSGLAKDV</sequence>
<dbReference type="InterPro" id="IPR053346">
    <property type="entry name" value="Fra_a_1-associated"/>
</dbReference>
<reference evidence="2" key="1">
    <citation type="submission" date="2023-10" db="EMBL/GenBank/DDBJ databases">
        <title>Chromosome-level genome of the transformable northern wattle, Acacia crassicarpa.</title>
        <authorList>
            <person name="Massaro I."/>
            <person name="Sinha N.R."/>
            <person name="Poethig S."/>
            <person name="Leichty A.R."/>
        </authorList>
    </citation>
    <scope>NUCLEOTIDE SEQUENCE</scope>
    <source>
        <strain evidence="2">Acra3RX</strain>
        <tissue evidence="2">Leaf</tissue>
    </source>
</reference>
<gene>
    <name evidence="2" type="ORF">QN277_013204</name>
</gene>
<feature type="region of interest" description="Disordered" evidence="1">
    <location>
        <begin position="1"/>
        <end position="33"/>
    </location>
</feature>
<dbReference type="EMBL" id="JAWXYG010000002">
    <property type="protein sequence ID" value="KAK4281747.1"/>
    <property type="molecule type" value="Genomic_DNA"/>
</dbReference>
<comment type="caution">
    <text evidence="2">The sequence shown here is derived from an EMBL/GenBank/DDBJ whole genome shotgun (WGS) entry which is preliminary data.</text>
</comment>
<dbReference type="PANTHER" id="PTHR35722">
    <property type="entry name" value="MAL D 1-ASSOCIATED PROTEIN"/>
    <property type="match status" value="1"/>
</dbReference>
<dbReference type="Proteomes" id="UP001293593">
    <property type="component" value="Unassembled WGS sequence"/>
</dbReference>
<dbReference type="PANTHER" id="PTHR35722:SF1">
    <property type="entry name" value="MAL D 1-ASSOCIATED PROTEIN"/>
    <property type="match status" value="1"/>
</dbReference>
<proteinExistence type="predicted"/>
<protein>
    <recommendedName>
        <fullName evidence="4">Mal d 1-associated protein</fullName>
    </recommendedName>
</protein>
<accession>A0AAE1TDU3</accession>
<evidence type="ECO:0000256" key="1">
    <source>
        <dbReference type="SAM" id="MobiDB-lite"/>
    </source>
</evidence>
<evidence type="ECO:0000313" key="3">
    <source>
        <dbReference type="Proteomes" id="UP001293593"/>
    </source>
</evidence>
<dbReference type="AlphaFoldDB" id="A0AAE1TDU3"/>
<name>A0AAE1TDU3_9FABA</name>